<accession>A0A8A7KKS8</accession>
<feature type="domain" description="Transketolase-like pyrimidine-binding" evidence="4">
    <location>
        <begin position="4"/>
        <end position="169"/>
    </location>
</feature>
<dbReference type="SMART" id="SM00861">
    <property type="entry name" value="Transket_pyr"/>
    <property type="match status" value="1"/>
</dbReference>
<dbReference type="Proteomes" id="UP000665020">
    <property type="component" value="Chromosome"/>
</dbReference>
<dbReference type="InterPro" id="IPR005475">
    <property type="entry name" value="Transketolase-like_Pyr-bd"/>
</dbReference>
<dbReference type="PANTHER" id="PTHR43825:SF1">
    <property type="entry name" value="TRANSKETOLASE-LIKE PYRIMIDINE-BINDING DOMAIN-CONTAINING PROTEIN"/>
    <property type="match status" value="1"/>
</dbReference>
<evidence type="ECO:0000313" key="6">
    <source>
        <dbReference type="Proteomes" id="UP000665020"/>
    </source>
</evidence>
<dbReference type="InterPro" id="IPR033248">
    <property type="entry name" value="Transketolase_C"/>
</dbReference>
<dbReference type="Pfam" id="PF02780">
    <property type="entry name" value="Transketolase_C"/>
    <property type="match status" value="1"/>
</dbReference>
<evidence type="ECO:0000259" key="4">
    <source>
        <dbReference type="SMART" id="SM00861"/>
    </source>
</evidence>
<dbReference type="InterPro" id="IPR009014">
    <property type="entry name" value="Transketo_C/PFOR_II"/>
</dbReference>
<keyword evidence="3" id="KW-0786">Thiamine pyrophosphate</keyword>
<dbReference type="RefSeq" id="WP_230867791.1">
    <property type="nucleotide sequence ID" value="NZ_CP046640.1"/>
</dbReference>
<dbReference type="Pfam" id="PF02779">
    <property type="entry name" value="Transket_pyr"/>
    <property type="match status" value="1"/>
</dbReference>
<dbReference type="AlphaFoldDB" id="A0A8A7KKS8"/>
<dbReference type="Gene3D" id="3.40.50.920">
    <property type="match status" value="1"/>
</dbReference>
<dbReference type="SUPFAM" id="SSF52518">
    <property type="entry name" value="Thiamin diphosphate-binding fold (THDP-binding)"/>
    <property type="match status" value="1"/>
</dbReference>
<dbReference type="FunFam" id="3.40.50.970:FF:000129">
    <property type="entry name" value="Transketolase"/>
    <property type="match status" value="1"/>
</dbReference>
<proteinExistence type="inferred from homology"/>
<dbReference type="SUPFAM" id="SSF52922">
    <property type="entry name" value="TK C-terminal domain-like"/>
    <property type="match status" value="1"/>
</dbReference>
<organism evidence="5 6">
    <name type="scientific">Iocasia fonsfrigidae</name>
    <dbReference type="NCBI Taxonomy" id="2682810"/>
    <lineage>
        <taxon>Bacteria</taxon>
        <taxon>Bacillati</taxon>
        <taxon>Bacillota</taxon>
        <taxon>Clostridia</taxon>
        <taxon>Halanaerobiales</taxon>
        <taxon>Halanaerobiaceae</taxon>
        <taxon>Iocasia</taxon>
    </lineage>
</organism>
<sequence length="310" mass="33360">MKKKMIRDAFGEALVEIGLENEDVVVLDADVSGSTRTAKFAVEYPERFFNVGIAEQNMVSIASGLALGGKIPFVSTFSFLLTSRALDQVRTGIAYPKLNVRIAGGYGGLSDSFDGPTHHSICDVAIMRSLPNMKVVVAADAPSTKAIVKESIKWDGPVFLRLSRAEVPIIFDDHYDFELGKGNLIQKGSDVTIIANGVMLSKALEAVKTLDNEGIKAELIEMASVKPIDEEMIVKSAQKTKAVITAEEHNVIGGLGSAVAETLAKNGIGKPLAMVGVEDTFTETGDYEELLAKYGLSANNIVEKVKEFIY</sequence>
<evidence type="ECO:0000256" key="1">
    <source>
        <dbReference type="ARBA" id="ARBA00001964"/>
    </source>
</evidence>
<dbReference type="EMBL" id="CP046640">
    <property type="protein sequence ID" value="QTL99447.1"/>
    <property type="molecule type" value="Genomic_DNA"/>
</dbReference>
<keyword evidence="6" id="KW-1185">Reference proteome</keyword>
<dbReference type="Gene3D" id="3.40.50.970">
    <property type="match status" value="1"/>
</dbReference>
<name>A0A8A7KKS8_9FIRM</name>
<dbReference type="KEGG" id="ifn:GM661_16595"/>
<evidence type="ECO:0000256" key="3">
    <source>
        <dbReference type="ARBA" id="ARBA00023052"/>
    </source>
</evidence>
<dbReference type="CDD" id="cd07033">
    <property type="entry name" value="TPP_PYR_DXS_TK_like"/>
    <property type="match status" value="1"/>
</dbReference>
<dbReference type="InterPro" id="IPR029061">
    <property type="entry name" value="THDP-binding"/>
</dbReference>
<comment type="cofactor">
    <cofactor evidence="1">
        <name>thiamine diphosphate</name>
        <dbReference type="ChEBI" id="CHEBI:58937"/>
    </cofactor>
</comment>
<comment type="similarity">
    <text evidence="2">Belongs to the transketolase family.</text>
</comment>
<protein>
    <submittedName>
        <fullName evidence="5">Transketolase family protein</fullName>
    </submittedName>
</protein>
<dbReference type="InterPro" id="IPR051157">
    <property type="entry name" value="PDH/Transketolase"/>
</dbReference>
<evidence type="ECO:0000313" key="5">
    <source>
        <dbReference type="EMBL" id="QTL99447.1"/>
    </source>
</evidence>
<gene>
    <name evidence="5" type="ORF">GM661_16595</name>
</gene>
<evidence type="ECO:0000256" key="2">
    <source>
        <dbReference type="ARBA" id="ARBA00007131"/>
    </source>
</evidence>
<dbReference type="PANTHER" id="PTHR43825">
    <property type="entry name" value="PYRUVATE DEHYDROGENASE E1 COMPONENT"/>
    <property type="match status" value="1"/>
</dbReference>
<reference evidence="5" key="1">
    <citation type="submission" date="2019-12" db="EMBL/GenBank/DDBJ databases">
        <authorList>
            <person name="zhang j."/>
            <person name="sun C.M."/>
        </authorList>
    </citation>
    <scope>NUCLEOTIDE SEQUENCE</scope>
    <source>
        <strain evidence="5">NS-1</strain>
    </source>
</reference>